<gene>
    <name evidence="1" type="ordered locus">Isop_3045</name>
</gene>
<dbReference type="KEGG" id="ipa:Isop_3045"/>
<dbReference type="OrthoDB" id="9779418at2"/>
<dbReference type="RefSeq" id="WP_013565898.1">
    <property type="nucleotide sequence ID" value="NC_014962.1"/>
</dbReference>
<reference evidence="1 2" key="2">
    <citation type="journal article" date="2011" name="Stand. Genomic Sci.">
        <title>Complete genome sequence of Isosphaera pallida type strain (IS1B).</title>
        <authorList>
            <consortium name="US DOE Joint Genome Institute (JGI-PGF)"/>
            <person name="Goker M."/>
            <person name="Cleland D."/>
            <person name="Saunders E."/>
            <person name="Lapidus A."/>
            <person name="Nolan M."/>
            <person name="Lucas S."/>
            <person name="Hammon N."/>
            <person name="Deshpande S."/>
            <person name="Cheng J.F."/>
            <person name="Tapia R."/>
            <person name="Han C."/>
            <person name="Goodwin L."/>
            <person name="Pitluck S."/>
            <person name="Liolios K."/>
            <person name="Pagani I."/>
            <person name="Ivanova N."/>
            <person name="Mavromatis K."/>
            <person name="Pati A."/>
            <person name="Chen A."/>
            <person name="Palaniappan K."/>
            <person name="Land M."/>
            <person name="Hauser L."/>
            <person name="Chang Y.J."/>
            <person name="Jeffries C.D."/>
            <person name="Detter J.C."/>
            <person name="Beck B."/>
            <person name="Woyke T."/>
            <person name="Bristow J."/>
            <person name="Eisen J.A."/>
            <person name="Markowitz V."/>
            <person name="Hugenholtz P."/>
            <person name="Kyrpides N.C."/>
            <person name="Klenk H.P."/>
        </authorList>
    </citation>
    <scope>NUCLEOTIDE SEQUENCE [LARGE SCALE GENOMIC DNA]</scope>
    <source>
        <strain evidence="2">ATCC 43644 / DSM 9630 / IS1B</strain>
    </source>
</reference>
<accession>E8R3A0</accession>
<evidence type="ECO:0000313" key="1">
    <source>
        <dbReference type="EMBL" id="ADV63610.1"/>
    </source>
</evidence>
<keyword evidence="2" id="KW-1185">Reference proteome</keyword>
<proteinExistence type="predicted"/>
<reference key="1">
    <citation type="submission" date="2010-11" db="EMBL/GenBank/DDBJ databases">
        <title>The complete sequence of chromosome of Isophaera pallida ATCC 43644.</title>
        <authorList>
            <consortium name="US DOE Joint Genome Institute (JGI-PGF)"/>
            <person name="Lucas S."/>
            <person name="Copeland A."/>
            <person name="Lapidus A."/>
            <person name="Bruce D."/>
            <person name="Goodwin L."/>
            <person name="Pitluck S."/>
            <person name="Kyrpides N."/>
            <person name="Mavromatis K."/>
            <person name="Pagani I."/>
            <person name="Ivanova N."/>
            <person name="Saunders E."/>
            <person name="Brettin T."/>
            <person name="Detter J.C."/>
            <person name="Han C."/>
            <person name="Tapia R."/>
            <person name="Land M."/>
            <person name="Hauser L."/>
            <person name="Markowitz V."/>
            <person name="Cheng J.-F."/>
            <person name="Hugenholtz P."/>
            <person name="Woyke T."/>
            <person name="Wu D."/>
            <person name="Eisen J.A."/>
        </authorList>
    </citation>
    <scope>NUCLEOTIDE SEQUENCE</scope>
    <source>
        <strain>ATCC 43644</strain>
    </source>
</reference>
<dbReference type="eggNOG" id="COG0457">
    <property type="taxonomic scope" value="Bacteria"/>
</dbReference>
<dbReference type="STRING" id="575540.Isop_3045"/>
<sequence length="195" mass="21668">MSPAAVSPPFVVVVSGLPRSGTSMMMKMMEAGGLGVIADGLRAADIDNPNGYYEFEPAKKIKEDASWLNEATGKAVKMVYQLLYDLPTDRTYRVLFMRRAMPEILASQRKMLERLGRTNPVPDEDMARLFEKQLAKFFNWAAAQRHLTLMEVDYNRMIADPPTLIASINQFLGGGLDEAAMAAVVDPSLHRNRAS</sequence>
<evidence type="ECO:0000313" key="2">
    <source>
        <dbReference type="Proteomes" id="UP000008631"/>
    </source>
</evidence>
<dbReference type="HOGENOM" id="CLU_1394708_0_0_0"/>
<protein>
    <recommendedName>
        <fullName evidence="3">Sulfotransferase family protein</fullName>
    </recommendedName>
</protein>
<dbReference type="InterPro" id="IPR027417">
    <property type="entry name" value="P-loop_NTPase"/>
</dbReference>
<dbReference type="AlphaFoldDB" id="E8R3A0"/>
<dbReference type="Proteomes" id="UP000008631">
    <property type="component" value="Chromosome"/>
</dbReference>
<dbReference type="EMBL" id="CP002353">
    <property type="protein sequence ID" value="ADV63610.1"/>
    <property type="molecule type" value="Genomic_DNA"/>
</dbReference>
<dbReference type="SUPFAM" id="SSF52540">
    <property type="entry name" value="P-loop containing nucleoside triphosphate hydrolases"/>
    <property type="match status" value="1"/>
</dbReference>
<dbReference type="Gene3D" id="3.40.50.300">
    <property type="entry name" value="P-loop containing nucleotide triphosphate hydrolases"/>
    <property type="match status" value="1"/>
</dbReference>
<name>E8R3A0_ISOPI</name>
<organism evidence="1 2">
    <name type="scientific">Isosphaera pallida (strain ATCC 43644 / DSM 9630 / IS1B)</name>
    <dbReference type="NCBI Taxonomy" id="575540"/>
    <lineage>
        <taxon>Bacteria</taxon>
        <taxon>Pseudomonadati</taxon>
        <taxon>Planctomycetota</taxon>
        <taxon>Planctomycetia</taxon>
        <taxon>Isosphaerales</taxon>
        <taxon>Isosphaeraceae</taxon>
        <taxon>Isosphaera</taxon>
    </lineage>
</organism>
<dbReference type="InParanoid" id="E8R3A0"/>
<evidence type="ECO:0008006" key="3">
    <source>
        <dbReference type="Google" id="ProtNLM"/>
    </source>
</evidence>